<dbReference type="InParanoid" id="S8E027"/>
<evidence type="ECO:0000313" key="3">
    <source>
        <dbReference type="Proteomes" id="UP000015241"/>
    </source>
</evidence>
<keyword evidence="3" id="KW-1185">Reference proteome</keyword>
<evidence type="ECO:0000256" key="1">
    <source>
        <dbReference type="SAM" id="MobiDB-lite"/>
    </source>
</evidence>
<accession>S8E027</accession>
<dbReference type="Proteomes" id="UP000015241">
    <property type="component" value="Unassembled WGS sequence"/>
</dbReference>
<reference evidence="2 3" key="1">
    <citation type="journal article" date="2012" name="Science">
        <title>The Paleozoic origin of enzymatic lignin decomposition reconstructed from 31 fungal genomes.</title>
        <authorList>
            <person name="Floudas D."/>
            <person name="Binder M."/>
            <person name="Riley R."/>
            <person name="Barry K."/>
            <person name="Blanchette R.A."/>
            <person name="Henrissat B."/>
            <person name="Martinez A.T."/>
            <person name="Otillar R."/>
            <person name="Spatafora J.W."/>
            <person name="Yadav J.S."/>
            <person name="Aerts A."/>
            <person name="Benoit I."/>
            <person name="Boyd A."/>
            <person name="Carlson A."/>
            <person name="Copeland A."/>
            <person name="Coutinho P.M."/>
            <person name="de Vries R.P."/>
            <person name="Ferreira P."/>
            <person name="Findley K."/>
            <person name="Foster B."/>
            <person name="Gaskell J."/>
            <person name="Glotzer D."/>
            <person name="Gorecki P."/>
            <person name="Heitman J."/>
            <person name="Hesse C."/>
            <person name="Hori C."/>
            <person name="Igarashi K."/>
            <person name="Jurgens J.A."/>
            <person name="Kallen N."/>
            <person name="Kersten P."/>
            <person name="Kohler A."/>
            <person name="Kuees U."/>
            <person name="Kumar T.K.A."/>
            <person name="Kuo A."/>
            <person name="LaButti K."/>
            <person name="Larrondo L.F."/>
            <person name="Lindquist E."/>
            <person name="Ling A."/>
            <person name="Lombard V."/>
            <person name="Lucas S."/>
            <person name="Lundell T."/>
            <person name="Martin R."/>
            <person name="McLaughlin D.J."/>
            <person name="Morgenstern I."/>
            <person name="Morin E."/>
            <person name="Murat C."/>
            <person name="Nagy L.G."/>
            <person name="Nolan M."/>
            <person name="Ohm R.A."/>
            <person name="Patyshakuliyeva A."/>
            <person name="Rokas A."/>
            <person name="Ruiz-Duenas F.J."/>
            <person name="Sabat G."/>
            <person name="Salamov A."/>
            <person name="Samejima M."/>
            <person name="Schmutz J."/>
            <person name="Slot J.C."/>
            <person name="St John F."/>
            <person name="Stenlid J."/>
            <person name="Sun H."/>
            <person name="Sun S."/>
            <person name="Syed K."/>
            <person name="Tsang A."/>
            <person name="Wiebenga A."/>
            <person name="Young D."/>
            <person name="Pisabarro A."/>
            <person name="Eastwood D.C."/>
            <person name="Martin F."/>
            <person name="Cullen D."/>
            <person name="Grigoriev I.V."/>
            <person name="Hibbett D.S."/>
        </authorList>
    </citation>
    <scope>NUCLEOTIDE SEQUENCE</scope>
    <source>
        <strain evidence="3">FP-58527</strain>
    </source>
</reference>
<gene>
    <name evidence="2" type="ORF">FOMPIDRAFT_1017868</name>
</gene>
<feature type="region of interest" description="Disordered" evidence="1">
    <location>
        <begin position="1"/>
        <end position="52"/>
    </location>
</feature>
<dbReference type="EMBL" id="KE504168">
    <property type="protein sequence ID" value="EPS98147.1"/>
    <property type="molecule type" value="Genomic_DNA"/>
</dbReference>
<dbReference type="OrthoDB" id="10432258at2759"/>
<sequence>MFDSLFGERLPGTPEEDLDALFPPPPPTYTVELDEYVPATEPDEKPEDYEPQPPQGWVNIDIDRAFLSFGDKTVIPLVAISPGKLALSRRVEFKAWGGGQTIPVGVHMRTIVDHPMMVNMVKGRRPFNTSDFNTSGYIKLEINRVAQWMNILKAKHSVFCIKGPETTVTGGGSAPATLECIARRIAKAYLTFIQIHSALPKEADPTLGHVHFSQLYLAGLYTYDSQTYHADVRVVYPYTPPPVEDKKTEVTGMPVLQRPSHS</sequence>
<organism evidence="2 3">
    <name type="scientific">Fomitopsis schrenkii</name>
    <name type="common">Brown rot fungus</name>
    <dbReference type="NCBI Taxonomy" id="2126942"/>
    <lineage>
        <taxon>Eukaryota</taxon>
        <taxon>Fungi</taxon>
        <taxon>Dikarya</taxon>
        <taxon>Basidiomycota</taxon>
        <taxon>Agaricomycotina</taxon>
        <taxon>Agaricomycetes</taxon>
        <taxon>Polyporales</taxon>
        <taxon>Fomitopsis</taxon>
    </lineage>
</organism>
<name>S8E027_FOMSC</name>
<evidence type="ECO:0000313" key="2">
    <source>
        <dbReference type="EMBL" id="EPS98147.1"/>
    </source>
</evidence>
<dbReference type="AlphaFoldDB" id="S8E027"/>
<dbReference type="HOGENOM" id="CLU_1061878_0_0_1"/>
<proteinExistence type="predicted"/>
<protein>
    <submittedName>
        <fullName evidence="2">Uncharacterized protein</fullName>
    </submittedName>
</protein>